<proteinExistence type="predicted"/>
<organism evidence="1 3">
    <name type="scientific">Formosa algae</name>
    <dbReference type="NCBI Taxonomy" id="225843"/>
    <lineage>
        <taxon>Bacteria</taxon>
        <taxon>Pseudomonadati</taxon>
        <taxon>Bacteroidota</taxon>
        <taxon>Flavobacteriia</taxon>
        <taxon>Flavobacteriales</taxon>
        <taxon>Flavobacteriaceae</taxon>
        <taxon>Formosa</taxon>
    </lineage>
</organism>
<comment type="caution">
    <text evidence="1">The sequence shown here is derived from an EMBL/GenBank/DDBJ whole genome shotgun (WGS) entry which is preliminary data.</text>
</comment>
<dbReference type="RefSeq" id="WP_057779182.1">
    <property type="nucleotide sequence ID" value="NZ_JAGGJQ010000010.1"/>
</dbReference>
<protein>
    <submittedName>
        <fullName evidence="1">Acyl-CoA thioesterase-1</fullName>
        <ecNumber evidence="1">3.1.1.5</ecNumber>
        <ecNumber evidence="1">3.1.2.-</ecNumber>
    </submittedName>
</protein>
<gene>
    <name evidence="1" type="ORF">J2Z56_003157</name>
    <name evidence="2" type="ORF">J2Z57_003309</name>
</gene>
<dbReference type="CDD" id="cd00229">
    <property type="entry name" value="SGNH_hydrolase"/>
    <property type="match status" value="1"/>
</dbReference>
<reference evidence="1" key="1">
    <citation type="submission" date="2021-03" db="EMBL/GenBank/DDBJ databases">
        <title>Genomic Encyclopedia of Type Strains, Phase IV (KMG-IV): sequencing the most valuable type-strain genomes for metagenomic binning, comparative biology and taxonomic classification.</title>
        <authorList>
            <person name="Goeker M."/>
        </authorList>
    </citation>
    <scope>NUCLEOTIDE SEQUENCE</scope>
    <source>
        <strain evidence="1">DSM 15523</strain>
        <strain evidence="2 4">DSM 16476</strain>
    </source>
</reference>
<dbReference type="Proteomes" id="UP001231587">
    <property type="component" value="Unassembled WGS sequence"/>
</dbReference>
<evidence type="ECO:0000313" key="2">
    <source>
        <dbReference type="EMBL" id="MDQ0336852.1"/>
    </source>
</evidence>
<keyword evidence="1" id="KW-0378">Hydrolase</keyword>
<evidence type="ECO:0000313" key="4">
    <source>
        <dbReference type="Proteomes" id="UP001231587"/>
    </source>
</evidence>
<accession>A0A9X0YME3</accession>
<keyword evidence="4" id="KW-1185">Reference proteome</keyword>
<evidence type="ECO:0000313" key="3">
    <source>
        <dbReference type="Proteomes" id="UP001138672"/>
    </source>
</evidence>
<dbReference type="InterPro" id="IPR036514">
    <property type="entry name" value="SGNH_hydro_sf"/>
</dbReference>
<name>A0A9X0YME3_9FLAO</name>
<dbReference type="AlphaFoldDB" id="A0A9X0YME3"/>
<dbReference type="EMBL" id="JAUSUU010000011">
    <property type="protein sequence ID" value="MDQ0336852.1"/>
    <property type="molecule type" value="Genomic_DNA"/>
</dbReference>
<evidence type="ECO:0000313" key="1">
    <source>
        <dbReference type="EMBL" id="MBP1841225.1"/>
    </source>
</evidence>
<dbReference type="Proteomes" id="UP001138672">
    <property type="component" value="Unassembled WGS sequence"/>
</dbReference>
<dbReference type="EC" id="3.1.2.-" evidence="1"/>
<dbReference type="Gene3D" id="3.40.50.1110">
    <property type="entry name" value="SGNH hydrolase"/>
    <property type="match status" value="1"/>
</dbReference>
<dbReference type="GO" id="GO:0004622">
    <property type="term" value="F:phosphatidylcholine lysophospholipase activity"/>
    <property type="evidence" value="ECO:0007669"/>
    <property type="project" value="UniProtKB-EC"/>
</dbReference>
<sequence>MKRKTFVSLLGTAVLGFGVRLSCFGFKQTNGANPIICKKAWEALCGNVGSVYKTDAFNYKGPRAGKPNVLIYGDSISIMYSSTVIKSLQEKATVIRLFKNGGSSKDFIPNMNKMHDTMFQPNLEEGWNFKWDVIHFNVGLHDLKYLKGKHLNLKGKQVSSISDYKLQLDAICTYLRTNYPEAKLIFATTTSVPEGAKGRKSGDSNLYNKAALDVLNKYPDIQINDLYAFTKPHQASWAQEPGNVHYNSLGSQEQGKEVARVILENL</sequence>
<dbReference type="EC" id="3.1.1.5" evidence="1"/>
<dbReference type="SUPFAM" id="SSF52266">
    <property type="entry name" value="SGNH hydrolase"/>
    <property type="match status" value="1"/>
</dbReference>
<dbReference type="EMBL" id="JAGGJQ010000010">
    <property type="protein sequence ID" value="MBP1841225.1"/>
    <property type="molecule type" value="Genomic_DNA"/>
</dbReference>
<dbReference type="OrthoDB" id="978055at2"/>